<feature type="compositionally biased region" description="Pro residues" evidence="1">
    <location>
        <begin position="424"/>
        <end position="444"/>
    </location>
</feature>
<dbReference type="Proteomes" id="UP000321118">
    <property type="component" value="Unassembled WGS sequence"/>
</dbReference>
<dbReference type="InterPro" id="IPR003607">
    <property type="entry name" value="HD/PDEase_dom"/>
</dbReference>
<evidence type="ECO:0000313" key="4">
    <source>
        <dbReference type="EMBL" id="GEK19868.1"/>
    </source>
</evidence>
<evidence type="ECO:0000256" key="2">
    <source>
        <dbReference type="SAM" id="Phobius"/>
    </source>
</evidence>
<dbReference type="PANTHER" id="PTHR45228">
    <property type="entry name" value="CYCLIC DI-GMP PHOSPHODIESTERASE TM_0186-RELATED"/>
    <property type="match status" value="1"/>
</dbReference>
<gene>
    <name evidence="4" type="ORF">CXY01_03880</name>
</gene>
<reference evidence="4 5" key="1">
    <citation type="submission" date="2019-07" db="EMBL/GenBank/DDBJ databases">
        <title>Whole genome shotgun sequence of Cellulomonas xylanilytica NBRC 101102.</title>
        <authorList>
            <person name="Hosoyama A."/>
            <person name="Uohara A."/>
            <person name="Ohji S."/>
            <person name="Ichikawa N."/>
        </authorList>
    </citation>
    <scope>NUCLEOTIDE SEQUENCE [LARGE SCALE GENOMIC DNA]</scope>
    <source>
        <strain evidence="4 5">NBRC 101102</strain>
    </source>
</reference>
<feature type="transmembrane region" description="Helical" evidence="2">
    <location>
        <begin position="59"/>
        <end position="77"/>
    </location>
</feature>
<accession>A0A510UYZ0</accession>
<evidence type="ECO:0000256" key="1">
    <source>
        <dbReference type="SAM" id="MobiDB-lite"/>
    </source>
</evidence>
<dbReference type="PROSITE" id="PS51832">
    <property type="entry name" value="HD_GYP"/>
    <property type="match status" value="1"/>
</dbReference>
<dbReference type="OrthoDB" id="9802066at2"/>
<dbReference type="RefSeq" id="WP_146925357.1">
    <property type="nucleotide sequence ID" value="NZ_BJUB01000001.1"/>
</dbReference>
<dbReference type="CDD" id="cd00077">
    <property type="entry name" value="HDc"/>
    <property type="match status" value="1"/>
</dbReference>
<keyword evidence="2" id="KW-1133">Transmembrane helix</keyword>
<dbReference type="PANTHER" id="PTHR45228:SF4">
    <property type="entry name" value="LIPOPROTEIN"/>
    <property type="match status" value="1"/>
</dbReference>
<dbReference type="Pfam" id="PF13487">
    <property type="entry name" value="HD_5"/>
    <property type="match status" value="1"/>
</dbReference>
<evidence type="ECO:0000313" key="5">
    <source>
        <dbReference type="Proteomes" id="UP000321118"/>
    </source>
</evidence>
<dbReference type="Gene3D" id="1.10.3210.10">
    <property type="entry name" value="Hypothetical protein af1432"/>
    <property type="match status" value="1"/>
</dbReference>
<dbReference type="InterPro" id="IPR006675">
    <property type="entry name" value="HDIG_dom"/>
</dbReference>
<feature type="compositionally biased region" description="Basic and acidic residues" evidence="1">
    <location>
        <begin position="453"/>
        <end position="499"/>
    </location>
</feature>
<keyword evidence="2" id="KW-0812">Transmembrane</keyword>
<dbReference type="SUPFAM" id="SSF109604">
    <property type="entry name" value="HD-domain/PDEase-like"/>
    <property type="match status" value="1"/>
</dbReference>
<evidence type="ECO:0000259" key="3">
    <source>
        <dbReference type="PROSITE" id="PS51832"/>
    </source>
</evidence>
<sequence length="524" mass="55185">MAFGPTQNYDDASLGAWKAHPLLAAAVRTMIAIGPIALSVGLGLAAVTWFPPRRLGVNPWAWLVVEVLVATVVLAVATRLGRKLVPLATLLRLTLYFPDRAPSRVAAAMRHYSPTTLHGRYGNPRRRRALRPADDHAARVLGLVAAISDHDQLTRSHSERVQAYSALIAKELGMSELDATRLSWAALLHDVGKLRVPVSVLSKPGQPTTHEWAVLAQHPEAGMEVAEPLREWLGPWLDVIGQHHERWDGGGYPAGLSGERISIGARIVAVADAYDAITSARSYKRALPAAAAREELARCAGHQFDPQVVRALLAVGLGKLRRVAGPVSVLSALPVLPSFTPDLSSVLQKVTAAGALKSTGAIGLVLSASAATAGGALAGAPLAPEPPPAVPTDSAAVSTPQPPDTGATVSPVALPTPTDEAPDIVPPAPSAPEVLPPTAQPGPVPGGAGSSGPKDEKSTRDKEADAREREQEKEAREEEREMEAREREREKEAREEEQQKGMTVQDGGKGASDEGSAQGEATSE</sequence>
<feature type="region of interest" description="Disordered" evidence="1">
    <location>
        <begin position="382"/>
        <end position="524"/>
    </location>
</feature>
<keyword evidence="5" id="KW-1185">Reference proteome</keyword>
<organism evidence="4 5">
    <name type="scientific">Cellulomonas xylanilytica</name>
    <dbReference type="NCBI Taxonomy" id="233583"/>
    <lineage>
        <taxon>Bacteria</taxon>
        <taxon>Bacillati</taxon>
        <taxon>Actinomycetota</taxon>
        <taxon>Actinomycetes</taxon>
        <taxon>Micrococcales</taxon>
        <taxon>Cellulomonadaceae</taxon>
        <taxon>Cellulomonas</taxon>
    </lineage>
</organism>
<protein>
    <recommendedName>
        <fullName evidence="3">HD-GYP domain-containing protein</fullName>
    </recommendedName>
</protein>
<comment type="caution">
    <text evidence="4">The sequence shown here is derived from an EMBL/GenBank/DDBJ whole genome shotgun (WGS) entry which is preliminary data.</text>
</comment>
<dbReference type="SMART" id="SM00471">
    <property type="entry name" value="HDc"/>
    <property type="match status" value="1"/>
</dbReference>
<dbReference type="InterPro" id="IPR037522">
    <property type="entry name" value="HD_GYP_dom"/>
</dbReference>
<name>A0A510UYZ0_9CELL</name>
<keyword evidence="2" id="KW-0472">Membrane</keyword>
<dbReference type="AlphaFoldDB" id="A0A510UYZ0"/>
<dbReference type="EMBL" id="BJUB01000001">
    <property type="protein sequence ID" value="GEK19868.1"/>
    <property type="molecule type" value="Genomic_DNA"/>
</dbReference>
<dbReference type="NCBIfam" id="TIGR00277">
    <property type="entry name" value="HDIG"/>
    <property type="match status" value="1"/>
</dbReference>
<dbReference type="InterPro" id="IPR052020">
    <property type="entry name" value="Cyclic_di-GMP/3'3'-cGAMP_PDE"/>
</dbReference>
<proteinExistence type="predicted"/>
<feature type="domain" description="HD-GYP" evidence="3">
    <location>
        <begin position="132"/>
        <end position="328"/>
    </location>
</feature>
<feature type="transmembrane region" description="Helical" evidence="2">
    <location>
        <begin position="22"/>
        <end position="47"/>
    </location>
</feature>